<feature type="binding site" evidence="4">
    <location>
        <position position="199"/>
    </location>
    <ligand>
        <name>Zn(2+)</name>
        <dbReference type="ChEBI" id="CHEBI:29105"/>
    </ligand>
</feature>
<dbReference type="SUPFAM" id="SSF52467">
    <property type="entry name" value="DHS-like NAD/FAD-binding domain"/>
    <property type="match status" value="1"/>
</dbReference>
<keyword evidence="4" id="KW-0862">Zinc</keyword>
<dbReference type="OrthoDB" id="2919105at2759"/>
<accession>A0A2T3B3I4</accession>
<dbReference type="PANTHER" id="PTHR47651:SF17">
    <property type="entry name" value="DEACETYLASE SIRTUIN-TYPE DOMAIN-CONTAINING PROTEIN"/>
    <property type="match status" value="1"/>
</dbReference>
<dbReference type="EMBL" id="KZ679010">
    <property type="protein sequence ID" value="PSS20193.1"/>
    <property type="molecule type" value="Genomic_DNA"/>
</dbReference>
<evidence type="ECO:0000256" key="2">
    <source>
        <dbReference type="ARBA" id="ARBA00022679"/>
    </source>
</evidence>
<feature type="binding site" evidence="4">
    <location>
        <position position="180"/>
    </location>
    <ligand>
        <name>Zn(2+)</name>
        <dbReference type="ChEBI" id="CHEBI:29105"/>
    </ligand>
</feature>
<feature type="compositionally biased region" description="Polar residues" evidence="5">
    <location>
        <begin position="512"/>
        <end position="545"/>
    </location>
</feature>
<evidence type="ECO:0000259" key="6">
    <source>
        <dbReference type="PROSITE" id="PS50305"/>
    </source>
</evidence>
<protein>
    <recommendedName>
        <fullName evidence="6">Deacetylase sirtuin-type domain-containing protein</fullName>
    </recommendedName>
</protein>
<feature type="active site" description="Proton acceptor" evidence="4">
    <location>
        <position position="169"/>
    </location>
</feature>
<keyword evidence="4" id="KW-0479">Metal-binding</keyword>
<dbReference type="Gene3D" id="3.40.50.1220">
    <property type="entry name" value="TPP-binding domain"/>
    <property type="match status" value="1"/>
</dbReference>
<organism evidence="7 8">
    <name type="scientific">Amorphotheca resinae ATCC 22711</name>
    <dbReference type="NCBI Taxonomy" id="857342"/>
    <lineage>
        <taxon>Eukaryota</taxon>
        <taxon>Fungi</taxon>
        <taxon>Dikarya</taxon>
        <taxon>Ascomycota</taxon>
        <taxon>Pezizomycotina</taxon>
        <taxon>Leotiomycetes</taxon>
        <taxon>Helotiales</taxon>
        <taxon>Amorphothecaceae</taxon>
        <taxon>Amorphotheca</taxon>
    </lineage>
</organism>
<dbReference type="InterPro" id="IPR026590">
    <property type="entry name" value="Ssirtuin_cat_dom"/>
</dbReference>
<proteinExistence type="inferred from homology"/>
<feature type="compositionally biased region" description="Polar residues" evidence="5">
    <location>
        <begin position="481"/>
        <end position="495"/>
    </location>
</feature>
<feature type="region of interest" description="Disordered" evidence="5">
    <location>
        <begin position="359"/>
        <end position="560"/>
    </location>
</feature>
<dbReference type="InParanoid" id="A0A2T3B3I4"/>
<dbReference type="GeneID" id="36568741"/>
<feature type="binding site" evidence="4">
    <location>
        <position position="177"/>
    </location>
    <ligand>
        <name>Zn(2+)</name>
        <dbReference type="ChEBI" id="CHEBI:29105"/>
    </ligand>
</feature>
<dbReference type="FunCoup" id="A0A2T3B3I4">
    <property type="interactions" value="72"/>
</dbReference>
<dbReference type="InterPro" id="IPR003000">
    <property type="entry name" value="Sirtuin"/>
</dbReference>
<keyword evidence="8" id="KW-1185">Reference proteome</keyword>
<keyword evidence="3" id="KW-0520">NAD</keyword>
<dbReference type="GO" id="GO:0046872">
    <property type="term" value="F:metal ion binding"/>
    <property type="evidence" value="ECO:0007669"/>
    <property type="project" value="UniProtKB-KW"/>
</dbReference>
<evidence type="ECO:0000256" key="4">
    <source>
        <dbReference type="PROSITE-ProRule" id="PRU00236"/>
    </source>
</evidence>
<evidence type="ECO:0000313" key="7">
    <source>
        <dbReference type="EMBL" id="PSS20193.1"/>
    </source>
</evidence>
<comment type="similarity">
    <text evidence="1">Belongs to the sirtuin family. Class I subfamily.</text>
</comment>
<feature type="binding site" evidence="4">
    <location>
        <position position="202"/>
    </location>
    <ligand>
        <name>Zn(2+)</name>
        <dbReference type="ChEBI" id="CHEBI:29105"/>
    </ligand>
</feature>
<sequence>MKPKELKTEYLDLCALNDCSDEAEHKAQDRKLKRLMEALRSKRKIVVIAGAGISVSAGIPDFRSQNGLFNTLRSQHKLKASGKHLFDASVYRSDSSTSSFHDMVRELSHLTQNAKPTPFHHMLATLAEEGRLLRLYTQNVDGIDTALQPLATTVPLNKKGPWPKTIQLHGGLDKMVCSKCGHLSDFNGALFEGPEPPSCTECEVTDGVRIAGGLRSHGIGRLRPRMVLYNEFNPDEEAIGAVSTADLKTRPDAVIVVGTSLKVPGIRRLAKEMCAVTRSRRDGFTAWINYDPEPVGVDVKDCWDLVVRGECDDVARHVGLPRWDDKDCGDYSLVPKEEPKVKNGIEVVIDSKPLDMVKNQGIITPGASPRQQSPAPTKDMAKSKQLQLPFGSKVATGKETKPKKKSGRKPLPSKPMNKITSAFGQTKTSKPAASKPTQAKNEAGAGKKQLNGGQLMFPNLAKEPSTPPMAAVSRTDHRNNSDISSYRNESPNFVQGKNFEIQVPSKQERSQHQYTPDPSLHSDQLRSPQTPKTPTRESPNWTETISPKGKLPHGMQEILS</sequence>
<dbReference type="PROSITE" id="PS50305">
    <property type="entry name" value="SIRTUIN"/>
    <property type="match status" value="1"/>
</dbReference>
<feature type="compositionally biased region" description="Polar residues" evidence="5">
    <location>
        <begin position="418"/>
        <end position="440"/>
    </location>
</feature>
<dbReference type="InterPro" id="IPR026591">
    <property type="entry name" value="Sirtuin_cat_small_dom_sf"/>
</dbReference>
<keyword evidence="2" id="KW-0808">Transferase</keyword>
<dbReference type="STRING" id="857342.A0A2T3B3I4"/>
<name>A0A2T3B3I4_AMORE</name>
<feature type="domain" description="Deacetylase sirtuin-type" evidence="6">
    <location>
        <begin position="25"/>
        <end position="326"/>
    </location>
</feature>
<dbReference type="Proteomes" id="UP000241818">
    <property type="component" value="Unassembled WGS sequence"/>
</dbReference>
<evidence type="ECO:0000256" key="5">
    <source>
        <dbReference type="SAM" id="MobiDB-lite"/>
    </source>
</evidence>
<dbReference type="AlphaFoldDB" id="A0A2T3B3I4"/>
<reference evidence="7 8" key="1">
    <citation type="journal article" date="2018" name="New Phytol.">
        <title>Comparative genomics and transcriptomics depict ericoid mycorrhizal fungi as versatile saprotrophs and plant mutualists.</title>
        <authorList>
            <person name="Martino E."/>
            <person name="Morin E."/>
            <person name="Grelet G.A."/>
            <person name="Kuo A."/>
            <person name="Kohler A."/>
            <person name="Daghino S."/>
            <person name="Barry K.W."/>
            <person name="Cichocki N."/>
            <person name="Clum A."/>
            <person name="Dockter R.B."/>
            <person name="Hainaut M."/>
            <person name="Kuo R.C."/>
            <person name="LaButti K."/>
            <person name="Lindahl B.D."/>
            <person name="Lindquist E.A."/>
            <person name="Lipzen A."/>
            <person name="Khouja H.R."/>
            <person name="Magnuson J."/>
            <person name="Murat C."/>
            <person name="Ohm R.A."/>
            <person name="Singer S.W."/>
            <person name="Spatafora J.W."/>
            <person name="Wang M."/>
            <person name="Veneault-Fourrey C."/>
            <person name="Henrissat B."/>
            <person name="Grigoriev I.V."/>
            <person name="Martin F.M."/>
            <person name="Perotto S."/>
        </authorList>
    </citation>
    <scope>NUCLEOTIDE SEQUENCE [LARGE SCALE GENOMIC DNA]</scope>
    <source>
        <strain evidence="7 8">ATCC 22711</strain>
    </source>
</reference>
<dbReference type="GO" id="GO:0070403">
    <property type="term" value="F:NAD+ binding"/>
    <property type="evidence" value="ECO:0007669"/>
    <property type="project" value="InterPro"/>
</dbReference>
<dbReference type="RefSeq" id="XP_024721463.1">
    <property type="nucleotide sequence ID" value="XM_024860660.1"/>
</dbReference>
<gene>
    <name evidence="7" type="ORF">M430DRAFT_100822</name>
</gene>
<dbReference type="GO" id="GO:0016740">
    <property type="term" value="F:transferase activity"/>
    <property type="evidence" value="ECO:0007669"/>
    <property type="project" value="UniProtKB-KW"/>
</dbReference>
<evidence type="ECO:0000256" key="3">
    <source>
        <dbReference type="ARBA" id="ARBA00023027"/>
    </source>
</evidence>
<dbReference type="Gene3D" id="3.30.1600.10">
    <property type="entry name" value="SIR2/SIRT2 'Small Domain"/>
    <property type="match status" value="1"/>
</dbReference>
<dbReference type="InterPro" id="IPR029035">
    <property type="entry name" value="DHS-like_NAD/FAD-binding_dom"/>
</dbReference>
<evidence type="ECO:0000256" key="1">
    <source>
        <dbReference type="ARBA" id="ARBA00006924"/>
    </source>
</evidence>
<evidence type="ECO:0000313" key="8">
    <source>
        <dbReference type="Proteomes" id="UP000241818"/>
    </source>
</evidence>
<dbReference type="Pfam" id="PF02146">
    <property type="entry name" value="SIR2"/>
    <property type="match status" value="1"/>
</dbReference>
<dbReference type="PANTHER" id="PTHR47651">
    <property type="entry name" value="NAD-DEPENDENT HISTONE DEACETYLASE HST4"/>
    <property type="match status" value="1"/>
</dbReference>